<dbReference type="Proteomes" id="UP001432027">
    <property type="component" value="Unassembled WGS sequence"/>
</dbReference>
<name>A0AAV5UH92_9BILA</name>
<feature type="non-terminal residue" evidence="2">
    <location>
        <position position="1"/>
    </location>
</feature>
<comment type="caution">
    <text evidence="2">The sequence shown here is derived from an EMBL/GenBank/DDBJ whole genome shotgun (WGS) entry which is preliminary data.</text>
</comment>
<accession>A0AAV5UH92</accession>
<feature type="transmembrane region" description="Helical" evidence="1">
    <location>
        <begin position="16"/>
        <end position="34"/>
    </location>
</feature>
<proteinExistence type="predicted"/>
<evidence type="ECO:0000313" key="2">
    <source>
        <dbReference type="EMBL" id="GMT06410.1"/>
    </source>
</evidence>
<protein>
    <submittedName>
        <fullName evidence="2">Uncharacterized protein</fullName>
    </submittedName>
</protein>
<keyword evidence="1" id="KW-0472">Membrane</keyword>
<organism evidence="2 3">
    <name type="scientific">Pristionchus entomophagus</name>
    <dbReference type="NCBI Taxonomy" id="358040"/>
    <lineage>
        <taxon>Eukaryota</taxon>
        <taxon>Metazoa</taxon>
        <taxon>Ecdysozoa</taxon>
        <taxon>Nematoda</taxon>
        <taxon>Chromadorea</taxon>
        <taxon>Rhabditida</taxon>
        <taxon>Rhabditina</taxon>
        <taxon>Diplogasteromorpha</taxon>
        <taxon>Diplogasteroidea</taxon>
        <taxon>Neodiplogasteridae</taxon>
        <taxon>Pristionchus</taxon>
    </lineage>
</organism>
<keyword evidence="3" id="KW-1185">Reference proteome</keyword>
<reference evidence="2" key="1">
    <citation type="submission" date="2023-10" db="EMBL/GenBank/DDBJ databases">
        <title>Genome assembly of Pristionchus species.</title>
        <authorList>
            <person name="Yoshida K."/>
            <person name="Sommer R.J."/>
        </authorList>
    </citation>
    <scope>NUCLEOTIDE SEQUENCE</scope>
    <source>
        <strain evidence="2">RS0144</strain>
    </source>
</reference>
<sequence>SDVASMEQRGLRFCNYRYLLIACAAGITLISASSSHKDNGLRVEWNHARSQEELNTEKYTTRDTVLEADVSDHGHRFTLVPSQGRHAMDDSERFTLRIDFNVSYGRFWNKIFVEVNEINTSTKGIPFNNFRYSNMMPMAEDTRVVDIPIPKAYMQKWMSVPHAHIGFSFKLQFGMFSNVRKVNLKRPVMIFSRSSSPRCSEFTCCLSSTRFEIQENNQLYYNVIVPRTMRNQQCIHCSRVSEMREPRMDIFNLIIHSKMAVEDVKEPSQMGRCRATSWSSLPTTFVVANGDDEHAVIKDIPYFNAESCECVEDEVPLDYEAVQANNDEISIREAIQDARLKVTTPNP</sequence>
<dbReference type="EMBL" id="BTSX01000006">
    <property type="protein sequence ID" value="GMT06410.1"/>
    <property type="molecule type" value="Genomic_DNA"/>
</dbReference>
<keyword evidence="1" id="KW-1133">Transmembrane helix</keyword>
<evidence type="ECO:0000256" key="1">
    <source>
        <dbReference type="SAM" id="Phobius"/>
    </source>
</evidence>
<dbReference type="AlphaFoldDB" id="A0AAV5UH92"/>
<evidence type="ECO:0000313" key="3">
    <source>
        <dbReference type="Proteomes" id="UP001432027"/>
    </source>
</evidence>
<keyword evidence="1" id="KW-0812">Transmembrane</keyword>
<gene>
    <name evidence="2" type="ORF">PENTCL1PPCAC_28584</name>
</gene>